<keyword evidence="1" id="KW-1133">Transmembrane helix</keyword>
<evidence type="ECO:0000313" key="2">
    <source>
        <dbReference type="EMBL" id="AUX83683.1"/>
    </source>
</evidence>
<keyword evidence="3" id="KW-1185">Reference proteome</keyword>
<evidence type="ECO:0000256" key="1">
    <source>
        <dbReference type="SAM" id="Phobius"/>
    </source>
</evidence>
<sequence length="83" mass="8849">MQVLVDNIGSIISSLVVSGVMVVGSGYVTSSVSQELLQRNIKATEDLSHSVKALEISVAVFAERYPTRVELEAKLKEAAKNGS</sequence>
<accession>A0A2L0HPQ3</accession>
<dbReference type="OrthoDB" id="26081at10239"/>
<gene>
    <name evidence="2" type="ORF">NV1_p54</name>
</gene>
<organism evidence="2 3">
    <name type="scientific">Pseudomonas phage NV1</name>
    <dbReference type="NCBI Taxonomy" id="2079543"/>
    <lineage>
        <taxon>Viruses</taxon>
        <taxon>Duplodnaviria</taxon>
        <taxon>Heunggongvirae</taxon>
        <taxon>Uroviricota</taxon>
        <taxon>Caudoviricetes</taxon>
        <taxon>Vicosavirus</taxon>
        <taxon>Vicosavirus NV1</taxon>
    </lineage>
</organism>
<dbReference type="EMBL" id="MG845684">
    <property type="protein sequence ID" value="AUX83683.1"/>
    <property type="molecule type" value="Genomic_DNA"/>
</dbReference>
<name>A0A2L0HPQ3_9CAUD</name>
<feature type="transmembrane region" description="Helical" evidence="1">
    <location>
        <begin position="12"/>
        <end position="32"/>
    </location>
</feature>
<protein>
    <submittedName>
        <fullName evidence="2">Uncharacterized protein</fullName>
    </submittedName>
</protein>
<proteinExistence type="predicted"/>
<keyword evidence="1" id="KW-0812">Transmembrane</keyword>
<evidence type="ECO:0000313" key="3">
    <source>
        <dbReference type="Proteomes" id="UP000240328"/>
    </source>
</evidence>
<dbReference type="Proteomes" id="UP000240328">
    <property type="component" value="Segment"/>
</dbReference>
<reference evidence="2 3" key="1">
    <citation type="submission" date="2018-01" db="EMBL/GenBank/DDBJ databases">
        <title>Genome of Pseudomonas phage NV1, a LUZ24-like virus of Pseudomonas tolaasii.</title>
        <authorList>
            <person name="Storey N.H."/>
        </authorList>
    </citation>
    <scope>NUCLEOTIDE SEQUENCE [LARGE SCALE GENOMIC DNA]</scope>
</reference>
<keyword evidence="1" id="KW-0472">Membrane</keyword>